<dbReference type="GO" id="GO:0009073">
    <property type="term" value="P:aromatic amino acid family biosynthetic process"/>
    <property type="evidence" value="ECO:0007669"/>
    <property type="project" value="UniProtKB-KW"/>
</dbReference>
<dbReference type="InterPro" id="IPR023193">
    <property type="entry name" value="EPSP_synthase_CS"/>
</dbReference>
<accession>A0A9P1JNS8</accession>
<dbReference type="InterPro" id="IPR006264">
    <property type="entry name" value="EPSP_synthase"/>
</dbReference>
<feature type="binding site" evidence="8">
    <location>
        <position position="171"/>
    </location>
    <ligand>
        <name>3-phosphoshikimate</name>
        <dbReference type="ChEBI" id="CHEBI:145989"/>
    </ligand>
</feature>
<dbReference type="CDD" id="cd01556">
    <property type="entry name" value="EPSP_synthase"/>
    <property type="match status" value="1"/>
</dbReference>
<comment type="function">
    <text evidence="8">Catalyzes the transfer of the enolpyruvyl moiety of phosphoenolpyruvate (PEP) to the 5-hydroxyl of shikimate-3-phosphate (S3P) to produce enolpyruvyl shikimate-3-phosphate and inorganic phosphate.</text>
</comment>
<evidence type="ECO:0000256" key="5">
    <source>
        <dbReference type="ARBA" id="ARBA00022679"/>
    </source>
</evidence>
<evidence type="ECO:0000256" key="2">
    <source>
        <dbReference type="ARBA" id="ARBA00009948"/>
    </source>
</evidence>
<evidence type="ECO:0000256" key="6">
    <source>
        <dbReference type="ARBA" id="ARBA00023141"/>
    </source>
</evidence>
<keyword evidence="3 8" id="KW-0963">Cytoplasm</keyword>
<evidence type="ECO:0000313" key="10">
    <source>
        <dbReference type="EMBL" id="CCC96921.1"/>
    </source>
</evidence>
<dbReference type="SUPFAM" id="SSF55205">
    <property type="entry name" value="EPT/RTPC-like"/>
    <property type="match status" value="1"/>
</dbReference>
<comment type="subunit">
    <text evidence="8">Monomer.</text>
</comment>
<evidence type="ECO:0000313" key="11">
    <source>
        <dbReference type="Proteomes" id="UP000007319"/>
    </source>
</evidence>
<dbReference type="HAMAP" id="MF_00210">
    <property type="entry name" value="EPSP_synth"/>
    <property type="match status" value="1"/>
</dbReference>
<evidence type="ECO:0000256" key="4">
    <source>
        <dbReference type="ARBA" id="ARBA00022605"/>
    </source>
</evidence>
<evidence type="ECO:0000259" key="9">
    <source>
        <dbReference type="Pfam" id="PF00275"/>
    </source>
</evidence>
<comment type="pathway">
    <text evidence="1 8">Metabolic intermediate biosynthesis; chorismate biosynthesis; chorismate from D-erythrose 4-phosphate and phosphoenolpyruvate: step 6/7.</text>
</comment>
<dbReference type="GO" id="GO:0008652">
    <property type="term" value="P:amino acid biosynthetic process"/>
    <property type="evidence" value="ECO:0007669"/>
    <property type="project" value="UniProtKB-KW"/>
</dbReference>
<feature type="binding site" evidence="8">
    <location>
        <position position="126"/>
    </location>
    <ligand>
        <name>phosphoenolpyruvate</name>
        <dbReference type="ChEBI" id="CHEBI:58702"/>
    </ligand>
</feature>
<feature type="domain" description="Enolpyruvate transferase" evidence="9">
    <location>
        <begin position="13"/>
        <end position="433"/>
    </location>
</feature>
<dbReference type="Proteomes" id="UP000007319">
    <property type="component" value="Chromosome"/>
</dbReference>
<dbReference type="EMBL" id="HE577327">
    <property type="protein sequence ID" value="CCC96921.1"/>
    <property type="molecule type" value="Genomic_DNA"/>
</dbReference>
<dbReference type="PROSITE" id="PS00104">
    <property type="entry name" value="EPSP_SYNTHASE_1"/>
    <property type="match status" value="1"/>
</dbReference>
<reference evidence="10 11" key="1">
    <citation type="journal article" date="2011" name="PLoS Genet.">
        <title>Azospirillum genomes reveal transition of bacteria from aquatic to terrestrial environments.</title>
        <authorList>
            <person name="Wisniewski-Dye F."/>
            <person name="Borziak K."/>
            <person name="Khalsa-Moyers G."/>
            <person name="Alexandre G."/>
            <person name="Sukharnikov L.O."/>
            <person name="Wuichet K."/>
            <person name="Hurst G.B."/>
            <person name="McDonald W.H."/>
            <person name="Robertson J.S."/>
            <person name="Barbe V."/>
            <person name="Calteau A."/>
            <person name="Rouy Z."/>
            <person name="Mangenot S."/>
            <person name="Prigent-Combaret C."/>
            <person name="Normand P."/>
            <person name="Boyer M."/>
            <person name="Siguier P."/>
            <person name="Dessaux Y."/>
            <person name="Elmerich C."/>
            <person name="Condemine G."/>
            <person name="Krishnen G."/>
            <person name="Kennedy I."/>
            <person name="Paterson A.H."/>
            <person name="Gonzalez V."/>
            <person name="Mavingui P."/>
            <person name="Zhulin I.B."/>
        </authorList>
    </citation>
    <scope>NUCLEOTIDE SEQUENCE [LARGE SCALE GENOMIC DNA]</scope>
    <source>
        <strain evidence="10 11">Sp245</strain>
    </source>
</reference>
<feature type="binding site" evidence="8">
    <location>
        <position position="324"/>
    </location>
    <ligand>
        <name>3-phosphoshikimate</name>
        <dbReference type="ChEBI" id="CHEBI:145989"/>
    </ligand>
</feature>
<feature type="binding site" evidence="8">
    <location>
        <position position="30"/>
    </location>
    <ligand>
        <name>3-phosphoshikimate</name>
        <dbReference type="ChEBI" id="CHEBI:145989"/>
    </ligand>
</feature>
<proteinExistence type="inferred from homology"/>
<sequence>MLQAKPLRSSSTGALAGTIRVPGDKSISHRSLMLGAVAVGETVIHGLLEGEDVLNTAAAMRLLGAQAERGGDGVWRVRGVGLGGLGEPAQVLDMGNSGTAARLLMGLVASHPITCVFTGDASLNKRPMARVTGPLEQMGARFVGRSGGRLPLAVVGSDRTVPITYRLPVASAQVKSAVILCGLNTAGTTTVIEAEPTRDHTELMLRHFGATVTTERMEDGALAVSVVGQPELTGREIVVPADPSSAAFPAVAALLRPGSELLLPGVGMNPRRTGLYDTLVEMGANIAFENRRDEAGEPVADLRVKHGPLKGIVVPADRAPSMIDEYPILAAAAACAEGTTVMLGLKELRVKESDRLAMVADGLTKCGVKVEVGADDSLTVYGTGKPPQGGATVATAMDHRIAMSFLVLGMATSEPVQVDDGAFIDTSFPGFVALMNGVGAKIAGA</sequence>
<organism evidence="10 11">
    <name type="scientific">Azospirillum baldaniorum</name>
    <dbReference type="NCBI Taxonomy" id="1064539"/>
    <lineage>
        <taxon>Bacteria</taxon>
        <taxon>Pseudomonadati</taxon>
        <taxon>Pseudomonadota</taxon>
        <taxon>Alphaproteobacteria</taxon>
        <taxon>Rhodospirillales</taxon>
        <taxon>Azospirillaceae</taxon>
        <taxon>Azospirillum</taxon>
    </lineage>
</organism>
<comment type="catalytic activity">
    <reaction evidence="7">
        <text>3-phosphoshikimate + phosphoenolpyruvate = 5-O-(1-carboxyvinyl)-3-phosphoshikimate + phosphate</text>
        <dbReference type="Rhea" id="RHEA:21256"/>
        <dbReference type="ChEBI" id="CHEBI:43474"/>
        <dbReference type="ChEBI" id="CHEBI:57701"/>
        <dbReference type="ChEBI" id="CHEBI:58702"/>
        <dbReference type="ChEBI" id="CHEBI:145989"/>
        <dbReference type="EC" id="2.5.1.19"/>
    </reaction>
    <physiologicalReaction direction="left-to-right" evidence="7">
        <dbReference type="Rhea" id="RHEA:21257"/>
    </physiologicalReaction>
</comment>
<name>A0A9P1JNS8_9PROT</name>
<feature type="binding site" evidence="8">
    <location>
        <position position="173"/>
    </location>
    <ligand>
        <name>phosphoenolpyruvate</name>
        <dbReference type="ChEBI" id="CHEBI:58702"/>
    </ligand>
</feature>
<dbReference type="PANTHER" id="PTHR21090">
    <property type="entry name" value="AROM/DEHYDROQUINATE SYNTHASE"/>
    <property type="match status" value="1"/>
</dbReference>
<feature type="binding site" evidence="8">
    <location>
        <position position="400"/>
    </location>
    <ligand>
        <name>phosphoenolpyruvate</name>
        <dbReference type="ChEBI" id="CHEBI:58702"/>
    </ligand>
</feature>
<dbReference type="KEGG" id="abs:AZOBR_40090"/>
<feature type="binding site" evidence="8">
    <location>
        <position position="25"/>
    </location>
    <ligand>
        <name>phosphoenolpyruvate</name>
        <dbReference type="ChEBI" id="CHEBI:58702"/>
    </ligand>
</feature>
<dbReference type="GO" id="GO:0003866">
    <property type="term" value="F:3-phosphoshikimate 1-carboxyvinyltransferase activity"/>
    <property type="evidence" value="ECO:0007669"/>
    <property type="project" value="UniProtKB-UniRule"/>
</dbReference>
<keyword evidence="11" id="KW-1185">Reference proteome</keyword>
<dbReference type="InterPro" id="IPR001986">
    <property type="entry name" value="Enolpyruvate_Tfrase_dom"/>
</dbReference>
<dbReference type="NCBIfam" id="TIGR01356">
    <property type="entry name" value="aroA"/>
    <property type="match status" value="1"/>
</dbReference>
<dbReference type="PIRSF" id="PIRSF000505">
    <property type="entry name" value="EPSPS"/>
    <property type="match status" value="1"/>
</dbReference>
<dbReference type="InterPro" id="IPR036968">
    <property type="entry name" value="Enolpyruvate_Tfrase_sf"/>
</dbReference>
<evidence type="ECO:0000256" key="8">
    <source>
        <dbReference type="HAMAP-Rule" id="MF_00210"/>
    </source>
</evidence>
<comment type="caution">
    <text evidence="8">Lacks conserved residue(s) required for the propagation of feature annotation.</text>
</comment>
<feature type="binding site" evidence="8">
    <location>
        <position position="173"/>
    </location>
    <ligand>
        <name>3-phosphoshikimate</name>
        <dbReference type="ChEBI" id="CHEBI:145989"/>
    </ligand>
</feature>
<comment type="subcellular location">
    <subcellularLocation>
        <location evidence="8">Cytoplasm</location>
    </subcellularLocation>
</comment>
<dbReference type="RefSeq" id="WP_014239235.1">
    <property type="nucleotide sequence ID" value="NC_016617.1"/>
</dbReference>
<dbReference type="PANTHER" id="PTHR21090:SF5">
    <property type="entry name" value="PENTAFUNCTIONAL AROM POLYPEPTIDE"/>
    <property type="match status" value="1"/>
</dbReference>
<evidence type="ECO:0000256" key="3">
    <source>
        <dbReference type="ARBA" id="ARBA00022490"/>
    </source>
</evidence>
<feature type="active site" description="Proton acceptor" evidence="8">
    <location>
        <position position="324"/>
    </location>
</feature>
<dbReference type="Pfam" id="PF00275">
    <property type="entry name" value="EPSP_synthase"/>
    <property type="match status" value="1"/>
</dbReference>
<evidence type="ECO:0000256" key="1">
    <source>
        <dbReference type="ARBA" id="ARBA00004811"/>
    </source>
</evidence>
<evidence type="ECO:0000256" key="7">
    <source>
        <dbReference type="ARBA" id="ARBA00044633"/>
    </source>
</evidence>
<dbReference type="AlphaFoldDB" id="A0A9P1JNS8"/>
<keyword evidence="4 8" id="KW-0028">Amino-acid biosynthesis</keyword>
<dbReference type="InterPro" id="IPR013792">
    <property type="entry name" value="RNA3'P_cycl/enolpyr_Trfase_a/b"/>
</dbReference>
<dbReference type="EC" id="2.5.1.19" evidence="8"/>
<dbReference type="GO" id="GO:0005737">
    <property type="term" value="C:cytoplasm"/>
    <property type="evidence" value="ECO:0007669"/>
    <property type="project" value="UniProtKB-SubCell"/>
</dbReference>
<feature type="binding site" evidence="8">
    <location>
        <position position="25"/>
    </location>
    <ligand>
        <name>3-phosphoshikimate</name>
        <dbReference type="ChEBI" id="CHEBI:145989"/>
    </ligand>
</feature>
<feature type="binding site" evidence="8">
    <location>
        <position position="98"/>
    </location>
    <ligand>
        <name>phosphoenolpyruvate</name>
        <dbReference type="ChEBI" id="CHEBI:58702"/>
    </ligand>
</feature>
<dbReference type="FunFam" id="3.65.10.10:FF:000005">
    <property type="entry name" value="3-phosphoshikimate 1-carboxyvinyltransferase"/>
    <property type="match status" value="1"/>
</dbReference>
<dbReference type="GO" id="GO:0009423">
    <property type="term" value="P:chorismate biosynthetic process"/>
    <property type="evidence" value="ECO:0007669"/>
    <property type="project" value="UniProtKB-UniRule"/>
</dbReference>
<dbReference type="Gene3D" id="3.65.10.10">
    <property type="entry name" value="Enolpyruvate transferase domain"/>
    <property type="match status" value="2"/>
</dbReference>
<keyword evidence="5 8" id="KW-0808">Transferase</keyword>
<gene>
    <name evidence="8 10" type="primary">aroA</name>
    <name evidence="10" type="ORF">AZOBR_40090</name>
</gene>
<feature type="binding site" evidence="8">
    <location>
        <position position="26"/>
    </location>
    <ligand>
        <name>3-phosphoshikimate</name>
        <dbReference type="ChEBI" id="CHEBI:145989"/>
    </ligand>
</feature>
<keyword evidence="6 8" id="KW-0057">Aromatic amino acid biosynthesis</keyword>
<protein>
    <recommendedName>
        <fullName evidence="8">3-phosphoshikimate 1-carboxyvinyltransferase</fullName>
        <ecNumber evidence="8">2.5.1.19</ecNumber>
    </recommendedName>
    <alternativeName>
        <fullName evidence="8">5-enolpyruvylshikimate-3-phosphate synthase</fullName>
        <shortName evidence="8">EPSP synthase</shortName>
        <shortName evidence="8">EPSPS</shortName>
    </alternativeName>
</protein>
<feature type="binding site" evidence="8">
    <location>
        <position position="351"/>
    </location>
    <ligand>
        <name>3-phosphoshikimate</name>
        <dbReference type="ChEBI" id="CHEBI:145989"/>
    </ligand>
</feature>
<comment type="similarity">
    <text evidence="2 8">Belongs to the EPSP synthase family.</text>
</comment>
<feature type="binding site" evidence="8">
    <location>
        <position position="355"/>
    </location>
    <ligand>
        <name>phosphoenolpyruvate</name>
        <dbReference type="ChEBI" id="CHEBI:58702"/>
    </ligand>
</feature>